<protein>
    <submittedName>
        <fullName evidence="8 9">Uncharacterized protein</fullName>
    </submittedName>
</protein>
<evidence type="ECO:0000256" key="3">
    <source>
        <dbReference type="ARBA" id="ARBA00023295"/>
    </source>
</evidence>
<dbReference type="GO" id="GO:0004553">
    <property type="term" value="F:hydrolase activity, hydrolyzing O-glycosyl compounds"/>
    <property type="evidence" value="ECO:0007669"/>
    <property type="project" value="InterPro"/>
</dbReference>
<evidence type="ECO:0000313" key="8">
    <source>
        <dbReference type="EMBL" id="PNR42838.1"/>
    </source>
</evidence>
<organism evidence="8">
    <name type="scientific">Physcomitrium patens</name>
    <name type="common">Spreading-leaved earth moss</name>
    <name type="synonym">Physcomitrella patens</name>
    <dbReference type="NCBI Taxonomy" id="3218"/>
    <lineage>
        <taxon>Eukaryota</taxon>
        <taxon>Viridiplantae</taxon>
        <taxon>Streptophyta</taxon>
        <taxon>Embryophyta</taxon>
        <taxon>Bryophyta</taxon>
        <taxon>Bryophytina</taxon>
        <taxon>Bryopsida</taxon>
        <taxon>Funariidae</taxon>
        <taxon>Funariales</taxon>
        <taxon>Funariaceae</taxon>
        <taxon>Physcomitrium</taxon>
    </lineage>
</organism>
<dbReference type="InterPro" id="IPR017853">
    <property type="entry name" value="GH"/>
</dbReference>
<evidence type="ECO:0000313" key="9">
    <source>
        <dbReference type="EnsemblPlants" id="Pp3c13_21430V3.1"/>
    </source>
</evidence>
<keyword evidence="2" id="KW-0378">Hydrolase</keyword>
<name>A0A2K1JMS4_PHYPA</name>
<dbReference type="KEGG" id="ppp:112290514"/>
<dbReference type="PRINTS" id="PR00131">
    <property type="entry name" value="GLHYDRLASE1"/>
</dbReference>
<keyword evidence="7" id="KW-0812">Transmembrane</keyword>
<dbReference type="EnsemblPlants" id="Pp3c13_21430V3.1">
    <property type="protein sequence ID" value="Pp3c13_21430V3.1"/>
    <property type="gene ID" value="Pp3c13_21430"/>
</dbReference>
<dbReference type="EnsemblPlants" id="Pp3c13_21430V3.2">
    <property type="protein sequence ID" value="Pp3c13_21430V3.2"/>
    <property type="gene ID" value="Pp3c13_21430"/>
</dbReference>
<feature type="compositionally biased region" description="Basic and acidic residues" evidence="6">
    <location>
        <begin position="167"/>
        <end position="195"/>
    </location>
</feature>
<dbReference type="PANTHER" id="PTHR10353:SF209">
    <property type="entry name" value="GALACTOLIPID GALACTOSYLTRANSFERASE SFR2, CHLOROPLASTIC"/>
    <property type="match status" value="1"/>
</dbReference>
<comment type="similarity">
    <text evidence="1 5">Belongs to the glycosyl hydrolase 1 family.</text>
</comment>
<feature type="compositionally biased region" description="Basic and acidic residues" evidence="6">
    <location>
        <begin position="90"/>
        <end position="111"/>
    </location>
</feature>
<proteinExistence type="inferred from homology"/>
<keyword evidence="7" id="KW-1133">Transmembrane helix</keyword>
<keyword evidence="3" id="KW-0326">Glycosidase</keyword>
<evidence type="ECO:0000256" key="2">
    <source>
        <dbReference type="ARBA" id="ARBA00022801"/>
    </source>
</evidence>
<dbReference type="EMBL" id="ABEU02000013">
    <property type="protein sequence ID" value="PNR42838.1"/>
    <property type="molecule type" value="Genomic_DNA"/>
</dbReference>
<feature type="region of interest" description="Disordered" evidence="6">
    <location>
        <begin position="90"/>
        <end position="234"/>
    </location>
</feature>
<keyword evidence="7" id="KW-0472">Membrane</keyword>
<dbReference type="GeneID" id="112290514"/>
<evidence type="ECO:0000256" key="1">
    <source>
        <dbReference type="ARBA" id="ARBA00010838"/>
    </source>
</evidence>
<dbReference type="Gramene" id="Pp3c13_21430V3.1">
    <property type="protein sequence ID" value="Pp3c13_21430V3.1"/>
    <property type="gene ID" value="Pp3c13_21430"/>
</dbReference>
<feature type="compositionally biased region" description="Basic and acidic residues" evidence="6">
    <location>
        <begin position="205"/>
        <end position="224"/>
    </location>
</feature>
<dbReference type="Gramene" id="Pp3c13_21430V3.2">
    <property type="protein sequence ID" value="Pp3c13_21430V3.2"/>
    <property type="gene ID" value="Pp3c13_21430"/>
</dbReference>
<dbReference type="Gene3D" id="3.20.20.80">
    <property type="entry name" value="Glycosidases"/>
    <property type="match status" value="1"/>
</dbReference>
<dbReference type="InterPro" id="IPR018120">
    <property type="entry name" value="Glyco_hydro_1_AS"/>
</dbReference>
<evidence type="ECO:0000256" key="7">
    <source>
        <dbReference type="SAM" id="Phobius"/>
    </source>
</evidence>
<dbReference type="OrthoDB" id="65569at2759"/>
<sequence>MAPMVLLLNATKVVGVVGAITVAANALTFRHFYKKNIAPFPDPVDETKEVLAEFPIDKEVEDGGFFFALATAPAHVEDRLDDAWLEFAKAGEPKDNPAGDPPETRTGEKDNAASYSGISLTEEAQAEEIKKGLGRSEAPDVAGTEELSSESGSVKNSDGLGGEWEVLSEKDKLDAESEKADKSSGKLEDAAKAVEETFTEGQKLITEEEKLETMSQKLDPEAPKRPRRVGFQSKSTVEPSLMNVPRRAKKLAKLSMEALIRGFERFTEEEVPHNVAAWHNAIRPEERLRFWSDPDTEIKLAQGTNSTVFRMGVDWSRIMPIEPISGIENAVNWMAVKHYRFIIQRVLDHGMKVMLTLFHHSLPQWAAQYGGWKDARTIKYFLDFTRLVVDKYGDLVDYWITFNEPHVFAMLTYCAGAWPGGNPDMLETVTAAMPKGVFPVVMKAMADAHLGAYDIIHNSGKTKKPARVGISHHVSFMRPYGLFDTPLVVFSNWMTRFAYCDDVAHKCDFMGINYYGQEVISAPGLKNVENDEYSESGRGVYPDGLFRMLMEFHKRYQKHNMKFIITENGVSDATDYIRRPYLIEHLLAVRAAMDQGVRVQGYCFWTISDNWEWADGYGPKFGLCAVDRHKDLARHPRPSYHLYSEVSKTGKITKKQRLAVWEDLQDQARQSKMRPFCRETNDQGLMFAGGLDVPMDRPFAVRDWRFGKYEVEGLQDPLSSFVRYFRERTPFRKKSKQQKKSISNPALTAA</sequence>
<evidence type="ECO:0000256" key="5">
    <source>
        <dbReference type="RuleBase" id="RU003690"/>
    </source>
</evidence>
<reference evidence="9" key="3">
    <citation type="submission" date="2020-12" db="UniProtKB">
        <authorList>
            <consortium name="EnsemblPlants"/>
        </authorList>
    </citation>
    <scope>IDENTIFICATION</scope>
</reference>
<reference evidence="8 10" key="2">
    <citation type="journal article" date="2018" name="Plant J.">
        <title>The Physcomitrella patens chromosome-scale assembly reveals moss genome structure and evolution.</title>
        <authorList>
            <person name="Lang D."/>
            <person name="Ullrich K.K."/>
            <person name="Murat F."/>
            <person name="Fuchs J."/>
            <person name="Jenkins J."/>
            <person name="Haas F.B."/>
            <person name="Piednoel M."/>
            <person name="Gundlach H."/>
            <person name="Van Bel M."/>
            <person name="Meyberg R."/>
            <person name="Vives C."/>
            <person name="Morata J."/>
            <person name="Symeonidi A."/>
            <person name="Hiss M."/>
            <person name="Muchero W."/>
            <person name="Kamisugi Y."/>
            <person name="Saleh O."/>
            <person name="Blanc G."/>
            <person name="Decker E.L."/>
            <person name="van Gessel N."/>
            <person name="Grimwood J."/>
            <person name="Hayes R.D."/>
            <person name="Graham S.W."/>
            <person name="Gunter L.E."/>
            <person name="McDaniel S.F."/>
            <person name="Hoernstein S.N.W."/>
            <person name="Larsson A."/>
            <person name="Li F.W."/>
            <person name="Perroud P.F."/>
            <person name="Phillips J."/>
            <person name="Ranjan P."/>
            <person name="Rokshar D.S."/>
            <person name="Rothfels C.J."/>
            <person name="Schneider L."/>
            <person name="Shu S."/>
            <person name="Stevenson D.W."/>
            <person name="Thummler F."/>
            <person name="Tillich M."/>
            <person name="Villarreal Aguilar J.C."/>
            <person name="Widiez T."/>
            <person name="Wong G.K."/>
            <person name="Wymore A."/>
            <person name="Zhang Y."/>
            <person name="Zimmer A.D."/>
            <person name="Quatrano R.S."/>
            <person name="Mayer K.F.X."/>
            <person name="Goodstein D."/>
            <person name="Casacuberta J.M."/>
            <person name="Vandepoele K."/>
            <person name="Reski R."/>
            <person name="Cuming A.C."/>
            <person name="Tuskan G.A."/>
            <person name="Maumus F."/>
            <person name="Salse J."/>
            <person name="Schmutz J."/>
            <person name="Rensing S.A."/>
        </authorList>
    </citation>
    <scope>NUCLEOTIDE SEQUENCE [LARGE SCALE GENOMIC DNA]</scope>
    <source>
        <strain evidence="9 10">cv. Gransden 2004</strain>
    </source>
</reference>
<keyword evidence="10" id="KW-1185">Reference proteome</keyword>
<dbReference type="PaxDb" id="3218-PP1S37_35V6.1"/>
<reference evidence="8 10" key="1">
    <citation type="journal article" date="2008" name="Science">
        <title>The Physcomitrella genome reveals evolutionary insights into the conquest of land by plants.</title>
        <authorList>
            <person name="Rensing S."/>
            <person name="Lang D."/>
            <person name="Zimmer A."/>
            <person name="Terry A."/>
            <person name="Salamov A."/>
            <person name="Shapiro H."/>
            <person name="Nishiyama T."/>
            <person name="Perroud P.-F."/>
            <person name="Lindquist E."/>
            <person name="Kamisugi Y."/>
            <person name="Tanahashi T."/>
            <person name="Sakakibara K."/>
            <person name="Fujita T."/>
            <person name="Oishi K."/>
            <person name="Shin-I T."/>
            <person name="Kuroki Y."/>
            <person name="Toyoda A."/>
            <person name="Suzuki Y."/>
            <person name="Hashimoto A."/>
            <person name="Yamaguchi K."/>
            <person name="Sugano A."/>
            <person name="Kohara Y."/>
            <person name="Fujiyama A."/>
            <person name="Anterola A."/>
            <person name="Aoki S."/>
            <person name="Ashton N."/>
            <person name="Barbazuk W.B."/>
            <person name="Barker E."/>
            <person name="Bennetzen J."/>
            <person name="Bezanilla M."/>
            <person name="Blankenship R."/>
            <person name="Cho S.H."/>
            <person name="Dutcher S."/>
            <person name="Estelle M."/>
            <person name="Fawcett J.A."/>
            <person name="Gundlach H."/>
            <person name="Hanada K."/>
            <person name="Heyl A."/>
            <person name="Hicks K.A."/>
            <person name="Hugh J."/>
            <person name="Lohr M."/>
            <person name="Mayer K."/>
            <person name="Melkozernov A."/>
            <person name="Murata T."/>
            <person name="Nelson D."/>
            <person name="Pils B."/>
            <person name="Prigge M."/>
            <person name="Reiss B."/>
            <person name="Renner T."/>
            <person name="Rombauts S."/>
            <person name="Rushton P."/>
            <person name="Sanderfoot A."/>
            <person name="Schween G."/>
            <person name="Shiu S.-H."/>
            <person name="Stueber K."/>
            <person name="Theodoulou F.L."/>
            <person name="Tu H."/>
            <person name="Van de Peer Y."/>
            <person name="Verrier P.J."/>
            <person name="Waters E."/>
            <person name="Wood A."/>
            <person name="Yang L."/>
            <person name="Cove D."/>
            <person name="Cuming A."/>
            <person name="Hasebe M."/>
            <person name="Lucas S."/>
            <person name="Mishler D.B."/>
            <person name="Reski R."/>
            <person name="Grigoriev I."/>
            <person name="Quatrano R.S."/>
            <person name="Boore J.L."/>
        </authorList>
    </citation>
    <scope>NUCLEOTIDE SEQUENCE [LARGE SCALE GENOMIC DNA]</scope>
    <source>
        <strain evidence="9 10">cv. Gransden 2004</strain>
    </source>
</reference>
<dbReference type="RefSeq" id="XP_024392609.1">
    <property type="nucleotide sequence ID" value="XM_024536841.2"/>
</dbReference>
<gene>
    <name evidence="9" type="primary">LOC112290514</name>
    <name evidence="8" type="ORF">PHYPA_017669</name>
</gene>
<dbReference type="InterPro" id="IPR001360">
    <property type="entry name" value="Glyco_hydro_1"/>
</dbReference>
<dbReference type="STRING" id="3218.A0A2K1JMS4"/>
<feature type="transmembrane region" description="Helical" evidence="7">
    <location>
        <begin position="6"/>
        <end position="27"/>
    </location>
</feature>
<dbReference type="AlphaFoldDB" id="A0A2K1JMS4"/>
<evidence type="ECO:0000256" key="6">
    <source>
        <dbReference type="SAM" id="MobiDB-lite"/>
    </source>
</evidence>
<dbReference type="FunCoup" id="A0A2K1JMS4">
    <property type="interactions" value="424"/>
</dbReference>
<accession>A0A2K1JMS4</accession>
<dbReference type="Pfam" id="PF00232">
    <property type="entry name" value="Glyco_hydro_1"/>
    <property type="match status" value="2"/>
</dbReference>
<dbReference type="GO" id="GO:0008378">
    <property type="term" value="F:galactosyltransferase activity"/>
    <property type="evidence" value="ECO:0000318"/>
    <property type="project" value="GO_Central"/>
</dbReference>
<dbReference type="OMA" id="ETSCDDN"/>
<dbReference type="GO" id="GO:0005975">
    <property type="term" value="P:carbohydrate metabolic process"/>
    <property type="evidence" value="ECO:0007669"/>
    <property type="project" value="InterPro"/>
</dbReference>
<feature type="active site" description="Nucleophile" evidence="4">
    <location>
        <position position="567"/>
    </location>
</feature>
<evidence type="ECO:0000256" key="4">
    <source>
        <dbReference type="PROSITE-ProRule" id="PRU10055"/>
    </source>
</evidence>
<dbReference type="Proteomes" id="UP000006727">
    <property type="component" value="Chromosome 13"/>
</dbReference>
<dbReference type="SUPFAM" id="SSF51445">
    <property type="entry name" value="(Trans)glycosidases"/>
    <property type="match status" value="1"/>
</dbReference>
<evidence type="ECO:0000313" key="10">
    <source>
        <dbReference type="Proteomes" id="UP000006727"/>
    </source>
</evidence>
<dbReference type="PANTHER" id="PTHR10353">
    <property type="entry name" value="GLYCOSYL HYDROLASE"/>
    <property type="match status" value="1"/>
</dbReference>
<dbReference type="PROSITE" id="PS00572">
    <property type="entry name" value="GLYCOSYL_HYDROL_F1_1"/>
    <property type="match status" value="1"/>
</dbReference>